<feature type="domain" description="Thioredoxin" evidence="1">
    <location>
        <begin position="56"/>
        <end position="185"/>
    </location>
</feature>
<evidence type="ECO:0000313" key="2">
    <source>
        <dbReference type="EMBL" id="MBB5776640.1"/>
    </source>
</evidence>
<name>A0A7W9G3M3_9ACTN</name>
<proteinExistence type="predicted"/>
<protein>
    <submittedName>
        <fullName evidence="2">Thiol-disulfide isomerase/thioredoxin</fullName>
    </submittedName>
</protein>
<dbReference type="InterPro" id="IPR036249">
    <property type="entry name" value="Thioredoxin-like_sf"/>
</dbReference>
<evidence type="ECO:0000259" key="1">
    <source>
        <dbReference type="PROSITE" id="PS51352"/>
    </source>
</evidence>
<dbReference type="Gene3D" id="3.40.30.10">
    <property type="entry name" value="Glutaredoxin"/>
    <property type="match status" value="1"/>
</dbReference>
<dbReference type="RefSeq" id="WP_185070125.1">
    <property type="nucleotide sequence ID" value="NZ_JACHMB010000001.1"/>
</dbReference>
<dbReference type="AlphaFoldDB" id="A0A7W9G3M3"/>
<reference evidence="2 3" key="1">
    <citation type="submission" date="2020-08" db="EMBL/GenBank/DDBJ databases">
        <title>Sequencing the genomes of 1000 actinobacteria strains.</title>
        <authorList>
            <person name="Klenk H.-P."/>
        </authorList>
    </citation>
    <scope>NUCLEOTIDE SEQUENCE [LARGE SCALE GENOMIC DNA]</scope>
    <source>
        <strain evidence="2 3">DSM 45507</strain>
    </source>
</reference>
<gene>
    <name evidence="2" type="ORF">HD596_003396</name>
</gene>
<dbReference type="InterPro" id="IPR013766">
    <property type="entry name" value="Thioredoxin_domain"/>
</dbReference>
<sequence>MSYLIAVVALLGALCLVNMMLMLGLVRRLREHTKLLDALYEMVGMMGAPGAGGGGPAAGDVVGEFAATTVDGNRVTRDLLPEGTVVAFLSPDCQGCREQIPELASWAAGQDPARVLVVVDSRSGDPAQVVSALAPVAQVIVDDAAKPLADTFGVHVFPTLLQLAAGGRLLAVAPRLDRLPAGSPA</sequence>
<dbReference type="PROSITE" id="PS51352">
    <property type="entry name" value="THIOREDOXIN_2"/>
    <property type="match status" value="1"/>
</dbReference>
<dbReference type="SUPFAM" id="SSF52833">
    <property type="entry name" value="Thioredoxin-like"/>
    <property type="match status" value="1"/>
</dbReference>
<dbReference type="GO" id="GO:0016853">
    <property type="term" value="F:isomerase activity"/>
    <property type="evidence" value="ECO:0007669"/>
    <property type="project" value="UniProtKB-KW"/>
</dbReference>
<accession>A0A7W9G3M3</accession>
<dbReference type="EMBL" id="JACHMB010000001">
    <property type="protein sequence ID" value="MBB5776640.1"/>
    <property type="molecule type" value="Genomic_DNA"/>
</dbReference>
<comment type="caution">
    <text evidence="2">The sequence shown here is derived from an EMBL/GenBank/DDBJ whole genome shotgun (WGS) entry which is preliminary data.</text>
</comment>
<organism evidence="2 3">
    <name type="scientific">Nonomuraea jabiensis</name>
    <dbReference type="NCBI Taxonomy" id="882448"/>
    <lineage>
        <taxon>Bacteria</taxon>
        <taxon>Bacillati</taxon>
        <taxon>Actinomycetota</taxon>
        <taxon>Actinomycetes</taxon>
        <taxon>Streptosporangiales</taxon>
        <taxon>Streptosporangiaceae</taxon>
        <taxon>Nonomuraea</taxon>
    </lineage>
</organism>
<evidence type="ECO:0000313" key="3">
    <source>
        <dbReference type="Proteomes" id="UP000579153"/>
    </source>
</evidence>
<dbReference type="Proteomes" id="UP000579153">
    <property type="component" value="Unassembled WGS sequence"/>
</dbReference>
<keyword evidence="3" id="KW-1185">Reference proteome</keyword>
<keyword evidence="2" id="KW-0413">Isomerase</keyword>